<evidence type="ECO:0000256" key="4">
    <source>
        <dbReference type="ARBA" id="ARBA00011690"/>
    </source>
</evidence>
<sequence>MQFLKFNSKFVRLIIKIDLHTIMNTEKFELRHIGIAHNDVPQMLNAIGADSLDQLIDQTIPKHIRLQSPLNLPKGISEYQFLQHVGELAEKNKVFKSYIGLGYNEAITPSVIKRNIFENPGWYTAYTPYQAEIAQGRLEALLNYQTVVLDLTGMEIANASLLDEGTAAAEAMAMLLDLRTREQKKNNVNKFFVSETIFPQTLSVLQTRAVPFGIELVVGNHETITLDESYFGAIVQYPSGTNGEVYNYADFVAKAHSLDIKVVVAADLLSLVLLEAPAKFGADVVVGTSQRFGIPLGYGGPHAAYFATRDEYKRSIPGRIIGITIDADGNPALRMALQTREQHIKRDKATSNICTAQVLLAVMAGMYAVYHGPKGLEFIAGKLHNATVTLKNNLEKLGFQVNTKNFFDTLSVKAKAEKIKAIAEANQINFYYPDAETVNISLNETVGVEELNAILAVFAEAEGKQKVELTSLEEKSVIPEALRRQSEFLTAPVFNSYHSETDMMRYIKKLERKDLSLNHSMISLGSCTMKLNAATEMLPLSMAQWANIHPFVPKNQAEGYHQMLTELEKSLSVITGFAATSLQPNSGANGEYAGLMVIRQYHISNGEGHRNICLIPSSAHGTNPASAVMAGMQVVVTKTDEKGNIDVADLKEKAEKHKDNLAAVMITYPSTHGVFESSIVEIIDIIHKNGGQVYMDGANMNAQVGLTNPGTIGADVCHLNLHKTFAIPHGGGGPGVGPICVAKHLAPFLPTNPVVATGGSEAITAVSSAPFGSAYVCLISYAYIKMLGGEGLANATRFAILNANYLKESLKKHYESFIRESKAEPLTNDLDCRPFKQNGIEAIDIAKRLMDYGFHAPTLSFPVAGTLMVEPTESESKAQLDLFIDAMISIRREIEEATPTDQTNVLKEAPHTLSMITSDTWNLPYSRQKAAFPLESIAENKFWPTVRRVNDAHGDRNLICSCAPIESYM</sequence>
<keyword evidence="7 12" id="KW-0560">Oxidoreductase</keyword>
<dbReference type="AlphaFoldDB" id="A0A0B7HSY9"/>
<comment type="cofactor">
    <cofactor evidence="1 9">
        <name>pyridoxal 5'-phosphate</name>
        <dbReference type="ChEBI" id="CHEBI:597326"/>
    </cofactor>
</comment>
<gene>
    <name evidence="12" type="primary">gcvP</name>
    <name evidence="12" type="ORF">CCAN12_790066</name>
</gene>
<dbReference type="InterPro" id="IPR049315">
    <property type="entry name" value="GDC-P_N"/>
</dbReference>
<evidence type="ECO:0000313" key="13">
    <source>
        <dbReference type="Proteomes" id="UP000044026"/>
    </source>
</evidence>
<dbReference type="InterPro" id="IPR049316">
    <property type="entry name" value="GDC-P_C"/>
</dbReference>
<dbReference type="InterPro" id="IPR020581">
    <property type="entry name" value="GDC_P"/>
</dbReference>
<evidence type="ECO:0000256" key="9">
    <source>
        <dbReference type="PIRSR" id="PIRSR603437-50"/>
    </source>
</evidence>
<dbReference type="PANTHER" id="PTHR11773:SF1">
    <property type="entry name" value="GLYCINE DEHYDROGENASE (DECARBOXYLATING), MITOCHONDRIAL"/>
    <property type="match status" value="1"/>
</dbReference>
<proteinExistence type="inferred from homology"/>
<dbReference type="Pfam" id="PF21478">
    <property type="entry name" value="GcvP2_C"/>
    <property type="match status" value="1"/>
</dbReference>
<feature type="domain" description="Glycine cleavage system P-protein N-terminal" evidence="10">
    <location>
        <begin position="31"/>
        <end position="458"/>
    </location>
</feature>
<evidence type="ECO:0000313" key="12">
    <source>
        <dbReference type="EMBL" id="CEN40648.1"/>
    </source>
</evidence>
<dbReference type="PANTHER" id="PTHR11773">
    <property type="entry name" value="GLYCINE DEHYDROGENASE, DECARBOXYLATING"/>
    <property type="match status" value="1"/>
</dbReference>
<evidence type="ECO:0000256" key="7">
    <source>
        <dbReference type="ARBA" id="ARBA00023002"/>
    </source>
</evidence>
<organism evidence="12 13">
    <name type="scientific">Capnocytophaga canimorsus</name>
    <dbReference type="NCBI Taxonomy" id="28188"/>
    <lineage>
        <taxon>Bacteria</taxon>
        <taxon>Pseudomonadati</taxon>
        <taxon>Bacteroidota</taxon>
        <taxon>Flavobacteriia</taxon>
        <taxon>Flavobacteriales</taxon>
        <taxon>Flavobacteriaceae</taxon>
        <taxon>Capnocytophaga</taxon>
    </lineage>
</organism>
<dbReference type="EMBL" id="CDOE01000077">
    <property type="protein sequence ID" value="CEN40648.1"/>
    <property type="molecule type" value="Genomic_DNA"/>
</dbReference>
<dbReference type="CDD" id="cd00613">
    <property type="entry name" value="GDC-P"/>
    <property type="match status" value="1"/>
</dbReference>
<evidence type="ECO:0000259" key="10">
    <source>
        <dbReference type="Pfam" id="PF02347"/>
    </source>
</evidence>
<dbReference type="InterPro" id="IPR015422">
    <property type="entry name" value="PyrdxlP-dep_Trfase_small"/>
</dbReference>
<evidence type="ECO:0000256" key="5">
    <source>
        <dbReference type="ARBA" id="ARBA00012134"/>
    </source>
</evidence>
<accession>A0A0B7HSY9</accession>
<dbReference type="Pfam" id="PF02347">
    <property type="entry name" value="GDC-P"/>
    <property type="match status" value="2"/>
</dbReference>
<protein>
    <recommendedName>
        <fullName evidence="5">glycine dehydrogenase (aminomethyl-transferring)</fullName>
        <ecNumber evidence="5">1.4.4.2</ecNumber>
    </recommendedName>
</protein>
<dbReference type="FunFam" id="3.40.640.10:FF:000005">
    <property type="entry name" value="Glycine dehydrogenase (decarboxylating), mitochondrial"/>
    <property type="match status" value="1"/>
</dbReference>
<dbReference type="InterPro" id="IPR015421">
    <property type="entry name" value="PyrdxlP-dep_Trfase_major"/>
</dbReference>
<dbReference type="Gene3D" id="3.90.1150.10">
    <property type="entry name" value="Aspartate Aminotransferase, domain 1"/>
    <property type="match status" value="2"/>
</dbReference>
<dbReference type="InterPro" id="IPR015424">
    <property type="entry name" value="PyrdxlP-dep_Trfase"/>
</dbReference>
<evidence type="ECO:0000256" key="1">
    <source>
        <dbReference type="ARBA" id="ARBA00001933"/>
    </source>
</evidence>
<evidence type="ECO:0000259" key="11">
    <source>
        <dbReference type="Pfam" id="PF21478"/>
    </source>
</evidence>
<reference evidence="12 13" key="1">
    <citation type="submission" date="2015-01" db="EMBL/GenBank/DDBJ databases">
        <authorList>
            <person name="Xiang T."/>
            <person name="Song Y."/>
            <person name="Huang L."/>
            <person name="Wang B."/>
            <person name="Wu P."/>
        </authorList>
    </citation>
    <scope>NUCLEOTIDE SEQUENCE [LARGE SCALE GENOMIC DNA]</scope>
    <source>
        <strain evidence="12 13">Cc12</strain>
    </source>
</reference>
<evidence type="ECO:0000256" key="3">
    <source>
        <dbReference type="ARBA" id="ARBA00010756"/>
    </source>
</evidence>
<keyword evidence="6 9" id="KW-0663">Pyridoxal phosphate</keyword>
<dbReference type="GO" id="GO:0004375">
    <property type="term" value="F:glycine dehydrogenase (decarboxylating) activity"/>
    <property type="evidence" value="ECO:0007669"/>
    <property type="project" value="UniProtKB-EC"/>
</dbReference>
<comment type="function">
    <text evidence="2">The glycine cleavage system catalyzes the degradation of glycine. The P protein binds the alpha-amino group of glycine through its pyridoxal phosphate cofactor; CO(2) is released and the remaining methylamine moiety is then transferred to the lipoamide cofactor of the H protein.</text>
</comment>
<feature type="domain" description="Glycine dehydrogenase C-terminal" evidence="11">
    <location>
        <begin position="795"/>
        <end position="911"/>
    </location>
</feature>
<dbReference type="GO" id="GO:0005960">
    <property type="term" value="C:glycine cleavage complex"/>
    <property type="evidence" value="ECO:0007669"/>
    <property type="project" value="TreeGrafter"/>
</dbReference>
<evidence type="ECO:0000256" key="8">
    <source>
        <dbReference type="ARBA" id="ARBA00049026"/>
    </source>
</evidence>
<comment type="catalytic activity">
    <reaction evidence="8">
        <text>N(6)-[(R)-lipoyl]-L-lysyl-[glycine-cleavage complex H protein] + glycine + H(+) = N(6)-[(R)-S(8)-aminomethyldihydrolipoyl]-L-lysyl-[glycine-cleavage complex H protein] + CO2</text>
        <dbReference type="Rhea" id="RHEA:24304"/>
        <dbReference type="Rhea" id="RHEA-COMP:10494"/>
        <dbReference type="Rhea" id="RHEA-COMP:10495"/>
        <dbReference type="ChEBI" id="CHEBI:15378"/>
        <dbReference type="ChEBI" id="CHEBI:16526"/>
        <dbReference type="ChEBI" id="CHEBI:57305"/>
        <dbReference type="ChEBI" id="CHEBI:83099"/>
        <dbReference type="ChEBI" id="CHEBI:83143"/>
        <dbReference type="EC" id="1.4.4.2"/>
    </reaction>
</comment>
<dbReference type="NCBIfam" id="TIGR00461">
    <property type="entry name" value="gcvP"/>
    <property type="match status" value="1"/>
</dbReference>
<comment type="subunit">
    <text evidence="4">The glycine cleavage system is composed of four proteins: P, T, L and H.</text>
</comment>
<dbReference type="GO" id="GO:0019464">
    <property type="term" value="P:glycine decarboxylation via glycine cleavage system"/>
    <property type="evidence" value="ECO:0007669"/>
    <property type="project" value="TreeGrafter"/>
</dbReference>
<dbReference type="GO" id="GO:0016594">
    <property type="term" value="F:glycine binding"/>
    <property type="evidence" value="ECO:0007669"/>
    <property type="project" value="TreeGrafter"/>
</dbReference>
<comment type="similarity">
    <text evidence="3">Belongs to the GcvP family.</text>
</comment>
<dbReference type="SUPFAM" id="SSF53383">
    <property type="entry name" value="PLP-dependent transferases"/>
    <property type="match status" value="2"/>
</dbReference>
<dbReference type="GO" id="GO:0030170">
    <property type="term" value="F:pyridoxal phosphate binding"/>
    <property type="evidence" value="ECO:0007669"/>
    <property type="project" value="TreeGrafter"/>
</dbReference>
<dbReference type="GO" id="GO:0005829">
    <property type="term" value="C:cytosol"/>
    <property type="evidence" value="ECO:0007669"/>
    <property type="project" value="TreeGrafter"/>
</dbReference>
<dbReference type="Proteomes" id="UP000044026">
    <property type="component" value="Unassembled WGS sequence"/>
</dbReference>
<dbReference type="NCBIfam" id="NF003346">
    <property type="entry name" value="PRK04366.1"/>
    <property type="match status" value="1"/>
</dbReference>
<dbReference type="InterPro" id="IPR003437">
    <property type="entry name" value="GcvP"/>
</dbReference>
<feature type="modified residue" description="N6-(pyridoxal phosphate)lysine" evidence="9">
    <location>
        <position position="723"/>
    </location>
</feature>
<dbReference type="EC" id="1.4.4.2" evidence="5"/>
<dbReference type="Gene3D" id="3.40.640.10">
    <property type="entry name" value="Type I PLP-dependent aspartate aminotransferase-like (Major domain)"/>
    <property type="match status" value="2"/>
</dbReference>
<name>A0A0B7HSY9_9FLAO</name>
<evidence type="ECO:0000256" key="2">
    <source>
        <dbReference type="ARBA" id="ARBA00003788"/>
    </source>
</evidence>
<evidence type="ECO:0000256" key="6">
    <source>
        <dbReference type="ARBA" id="ARBA00022898"/>
    </source>
</evidence>
<dbReference type="FunFam" id="3.40.640.10:FF:000007">
    <property type="entry name" value="glycine dehydrogenase (Decarboxylating), mitochondrial"/>
    <property type="match status" value="1"/>
</dbReference>
<feature type="domain" description="Glycine cleavage system P-protein N-terminal" evidence="10">
    <location>
        <begin position="472"/>
        <end position="750"/>
    </location>
</feature>